<feature type="compositionally biased region" description="Low complexity" evidence="1">
    <location>
        <begin position="910"/>
        <end position="920"/>
    </location>
</feature>
<feature type="region of interest" description="Disordered" evidence="1">
    <location>
        <begin position="174"/>
        <end position="194"/>
    </location>
</feature>
<protein>
    <submittedName>
        <fullName evidence="3">Uncharacterized protein</fullName>
    </submittedName>
</protein>
<feature type="compositionally biased region" description="Low complexity" evidence="1">
    <location>
        <begin position="53"/>
        <end position="70"/>
    </location>
</feature>
<organism evidence="3 4">
    <name type="scientific">Hymenoscyphus albidus</name>
    <dbReference type="NCBI Taxonomy" id="595503"/>
    <lineage>
        <taxon>Eukaryota</taxon>
        <taxon>Fungi</taxon>
        <taxon>Dikarya</taxon>
        <taxon>Ascomycota</taxon>
        <taxon>Pezizomycotina</taxon>
        <taxon>Leotiomycetes</taxon>
        <taxon>Helotiales</taxon>
        <taxon>Helotiaceae</taxon>
        <taxon>Hymenoscyphus</taxon>
    </lineage>
</organism>
<evidence type="ECO:0000256" key="2">
    <source>
        <dbReference type="SAM" id="Phobius"/>
    </source>
</evidence>
<feature type="transmembrane region" description="Helical" evidence="2">
    <location>
        <begin position="1025"/>
        <end position="1045"/>
    </location>
</feature>
<feature type="compositionally biased region" description="Basic and acidic residues" evidence="1">
    <location>
        <begin position="1"/>
        <end position="13"/>
    </location>
</feature>
<feature type="compositionally biased region" description="Basic and acidic residues" evidence="1">
    <location>
        <begin position="125"/>
        <end position="137"/>
    </location>
</feature>
<feature type="region of interest" description="Disordered" evidence="1">
    <location>
        <begin position="207"/>
        <end position="253"/>
    </location>
</feature>
<feature type="region of interest" description="Disordered" evidence="1">
    <location>
        <begin position="125"/>
        <end position="147"/>
    </location>
</feature>
<feature type="transmembrane region" description="Helical" evidence="2">
    <location>
        <begin position="1073"/>
        <end position="1095"/>
    </location>
</feature>
<accession>A0A9N9LH09</accession>
<keyword evidence="4" id="KW-1185">Reference proteome</keyword>
<feature type="compositionally biased region" description="Polar residues" evidence="1">
    <location>
        <begin position="235"/>
        <end position="246"/>
    </location>
</feature>
<feature type="compositionally biased region" description="Basic and acidic residues" evidence="1">
    <location>
        <begin position="209"/>
        <end position="231"/>
    </location>
</feature>
<evidence type="ECO:0000256" key="1">
    <source>
        <dbReference type="SAM" id="MobiDB-lite"/>
    </source>
</evidence>
<proteinExistence type="predicted"/>
<feature type="region of interest" description="Disordered" evidence="1">
    <location>
        <begin position="536"/>
        <end position="571"/>
    </location>
</feature>
<evidence type="ECO:0000313" key="4">
    <source>
        <dbReference type="Proteomes" id="UP000701801"/>
    </source>
</evidence>
<feature type="region of interest" description="Disordered" evidence="1">
    <location>
        <begin position="1"/>
        <end position="75"/>
    </location>
</feature>
<keyword evidence="2" id="KW-1133">Transmembrane helix</keyword>
<dbReference type="OrthoDB" id="5353066at2759"/>
<comment type="caution">
    <text evidence="3">The sequence shown here is derived from an EMBL/GenBank/DDBJ whole genome shotgun (WGS) entry which is preliminary data.</text>
</comment>
<evidence type="ECO:0000313" key="3">
    <source>
        <dbReference type="EMBL" id="CAG8972985.1"/>
    </source>
</evidence>
<keyword evidence="2" id="KW-0472">Membrane</keyword>
<sequence length="1103" mass="122461">MNTPPDSRDHGGRDSPWYHNGNGGIEVSNRGGRSKSAVPTQRFSYSRDEWARSRSPLLQRASQSSQSLASDLERPANARKRTPVFNDLHTAYSFVVARKRVSQVEVATSPEENSIPLETLNLKHNPESPHEAHEKSHLLGNLPTHPTPALVPFSRQNSHIASTYNHPRQLASELEKPTIQSSTYGSQPPGKLGNSVLAHIKNALSFQSTRDDQSGEHWHWHKDASKRESPRAKNRTLSRQAIQSKPSKAEPDFATAMDGKDSSYYHSSLNAPHSDSIQHEGWNSRLPHFAAEGSSMPESSTVGNIYTHYMASEEAYEPSDDGESAFVYFGSRDDINRRASSHGFPSSPKNQHSKFHLLSPNANLKGPGDNSTLQRSPPNFSLPTPANQKICAQYTVPVPSQKIDSGLFQGEARVPVIKQGSRALNYKIGSKGQAGHHPGLNLGTKPSKGKEKTSAYGGNGPEILVSTANAHGNRLPEGVDLEKRLPLEKEVSRALRRASGYSVYSIGSNSTNPRERYEDVSSETPTYRAIKSLLRRNAEVVPPSDAESQNRNRPQDKPQGQPFFDRQVIPSNWVSTRQRTTVRVPINQVSLPDSPPDSPPEDFNTPFGHRQDFPEDDVNDWETVGESAVSRPLASDFLGGTVGRAGSSIANHSDDDILSLGSFSSTDRITQHPGNIHYSGDYRQRDLKKSQIPVFLPVFTEHKVNGYLSDSTRIRPPPNAFYQSPPPLAKQHENPFQSPPPTVMPSAKLRQQANVTLFPPPAHSHAHREPDVSGMRLHRPKKNMTIAQQSSQDPGWMDDFGDPGPMITTQREHVLRATAPEYAAAWQDVIPYDNNHIDAEKSQTDGFVEMQTYGGKSDSKKQRNRKPFVNGGPGAFYRGLRAVSSSHQQTRSAKRKSRRQTVKDIPTNALRRLSLLSGRRPVTPTNKITGDATERPANDFVYRSPLAPPRCNSWKALYTESQMERMRDAAKSDGFFGPHLSFPGGFRQSMKIAGSQKRLFEAPRLAVFSRHSSNQTGLIRQKRKLSTVVLCLSSLFPPMLLLYAMGKLDGIVCWWTRGQCSTFARGHKRVANILMYIWGLVVVLGLVAFLVYWFVFSHPRGSA</sequence>
<feature type="compositionally biased region" description="Polar residues" evidence="1">
    <location>
        <begin position="369"/>
        <end position="380"/>
    </location>
</feature>
<keyword evidence="2" id="KW-0812">Transmembrane</keyword>
<dbReference type="AlphaFoldDB" id="A0A9N9LH09"/>
<feature type="region of interest" description="Disordered" evidence="1">
    <location>
        <begin position="852"/>
        <end position="933"/>
    </location>
</feature>
<dbReference type="Proteomes" id="UP000701801">
    <property type="component" value="Unassembled WGS sequence"/>
</dbReference>
<dbReference type="EMBL" id="CAJVRM010000058">
    <property type="protein sequence ID" value="CAG8972985.1"/>
    <property type="molecule type" value="Genomic_DNA"/>
</dbReference>
<feature type="region of interest" description="Disordered" evidence="1">
    <location>
        <begin position="588"/>
        <end position="613"/>
    </location>
</feature>
<feature type="region of interest" description="Disordered" evidence="1">
    <location>
        <begin position="504"/>
        <end position="524"/>
    </location>
</feature>
<name>A0A9N9LH09_9HELO</name>
<feature type="region of interest" description="Disordered" evidence="1">
    <location>
        <begin position="429"/>
        <end position="455"/>
    </location>
</feature>
<reference evidence="3" key="1">
    <citation type="submission" date="2021-07" db="EMBL/GenBank/DDBJ databases">
        <authorList>
            <person name="Durling M."/>
        </authorList>
    </citation>
    <scope>NUCLEOTIDE SEQUENCE</scope>
</reference>
<feature type="region of interest" description="Disordered" evidence="1">
    <location>
        <begin position="339"/>
        <end position="380"/>
    </location>
</feature>
<gene>
    <name evidence="3" type="ORF">HYALB_00008345</name>
</gene>